<proteinExistence type="predicted"/>
<organism evidence="2 3">
    <name type="scientific">Ensete ventricosum</name>
    <name type="common">Abyssinian banana</name>
    <name type="synonym">Musa ensete</name>
    <dbReference type="NCBI Taxonomy" id="4639"/>
    <lineage>
        <taxon>Eukaryota</taxon>
        <taxon>Viridiplantae</taxon>
        <taxon>Streptophyta</taxon>
        <taxon>Embryophyta</taxon>
        <taxon>Tracheophyta</taxon>
        <taxon>Spermatophyta</taxon>
        <taxon>Magnoliopsida</taxon>
        <taxon>Liliopsida</taxon>
        <taxon>Zingiberales</taxon>
        <taxon>Musaceae</taxon>
        <taxon>Ensete</taxon>
    </lineage>
</organism>
<name>A0A426WY66_ENSVE</name>
<evidence type="ECO:0000313" key="2">
    <source>
        <dbReference type="EMBL" id="RRT31652.1"/>
    </source>
</evidence>
<dbReference type="Proteomes" id="UP000287651">
    <property type="component" value="Unassembled WGS sequence"/>
</dbReference>
<feature type="region of interest" description="Disordered" evidence="1">
    <location>
        <begin position="224"/>
        <end position="249"/>
    </location>
</feature>
<gene>
    <name evidence="2" type="ORF">B296_00058233</name>
</gene>
<accession>A0A426WY66</accession>
<comment type="caution">
    <text evidence="2">The sequence shown here is derived from an EMBL/GenBank/DDBJ whole genome shotgun (WGS) entry which is preliminary data.</text>
</comment>
<feature type="non-terminal residue" evidence="2">
    <location>
        <position position="1"/>
    </location>
</feature>
<evidence type="ECO:0000313" key="3">
    <source>
        <dbReference type="Proteomes" id="UP000287651"/>
    </source>
</evidence>
<reference evidence="2 3" key="1">
    <citation type="journal article" date="2014" name="Agronomy (Basel)">
        <title>A Draft Genome Sequence for Ensete ventricosum, the Drought-Tolerant Tree Against Hunger.</title>
        <authorList>
            <person name="Harrison J."/>
            <person name="Moore K.A."/>
            <person name="Paszkiewicz K."/>
            <person name="Jones T."/>
            <person name="Grant M."/>
            <person name="Ambacheew D."/>
            <person name="Muzemil S."/>
            <person name="Studholme D.J."/>
        </authorList>
    </citation>
    <scope>NUCLEOTIDE SEQUENCE [LARGE SCALE GENOMIC DNA]</scope>
</reference>
<dbReference type="EMBL" id="AMZH03037274">
    <property type="protein sequence ID" value="RRT31652.1"/>
    <property type="molecule type" value="Genomic_DNA"/>
</dbReference>
<sequence>KGIAQRSGHPGLAFRGMINLLRERHHEDKQAKKNAIYYSAVIRVVIKKLVRSKDCAGREIEAEDPDNGAPILTKGNPRMGGEGELPKERTQSKMAKALRCVGRGHTLRDLSPNAEMSREGYDHAVNCLENTKVLKQVVESGEEATMSPVGLGYPKAKRRLERKWTQRSVIMPKRRIYRWQERNTDARQRIVGPWAWQGHGLGSAMVPQRRDFRGGIDPLLSWRESVGRKRGRGGGESRGKLQVPRQGRRAEAKELHKTGVNGLLIKISENEGLRVDAGVLD</sequence>
<evidence type="ECO:0000256" key="1">
    <source>
        <dbReference type="SAM" id="MobiDB-lite"/>
    </source>
</evidence>
<protein>
    <submittedName>
        <fullName evidence="2">Uncharacterized protein</fullName>
    </submittedName>
</protein>
<dbReference type="AlphaFoldDB" id="A0A426WY66"/>
<feature type="region of interest" description="Disordered" evidence="1">
    <location>
        <begin position="60"/>
        <end position="90"/>
    </location>
</feature>